<comment type="caution">
    <text evidence="2">The sequence shown here is derived from an EMBL/GenBank/DDBJ whole genome shotgun (WGS) entry which is preliminary data.</text>
</comment>
<dbReference type="Proteomes" id="UP001223079">
    <property type="component" value="Unassembled WGS sequence"/>
</dbReference>
<organism evidence="2 3">
    <name type="scientific">Streptococcus moroccensis</name>
    <dbReference type="NCBI Taxonomy" id="1451356"/>
    <lineage>
        <taxon>Bacteria</taxon>
        <taxon>Bacillati</taxon>
        <taxon>Bacillota</taxon>
        <taxon>Bacilli</taxon>
        <taxon>Lactobacillales</taxon>
        <taxon>Streptococcaceae</taxon>
        <taxon>Streptococcus</taxon>
    </lineage>
</organism>
<feature type="compositionally biased region" description="Basic and acidic residues" evidence="1">
    <location>
        <begin position="125"/>
        <end position="145"/>
    </location>
</feature>
<dbReference type="EMBL" id="JAUSTM010000006">
    <property type="protein sequence ID" value="MDQ0222226.1"/>
    <property type="molecule type" value="Genomic_DNA"/>
</dbReference>
<feature type="compositionally biased region" description="Polar residues" evidence="1">
    <location>
        <begin position="41"/>
        <end position="58"/>
    </location>
</feature>
<reference evidence="2 3" key="1">
    <citation type="submission" date="2023-07" db="EMBL/GenBank/DDBJ databases">
        <title>Genomic Encyclopedia of Type Strains, Phase IV (KMG-IV): sequencing the most valuable type-strain genomes for metagenomic binning, comparative biology and taxonomic classification.</title>
        <authorList>
            <person name="Goeker M."/>
        </authorList>
    </citation>
    <scope>NUCLEOTIDE SEQUENCE [LARGE SCALE GENOMIC DNA]</scope>
    <source>
        <strain evidence="2 3">DSM 105143</strain>
    </source>
</reference>
<gene>
    <name evidence="2" type="ORF">J2S23_000777</name>
</gene>
<accession>A0ABT9YQF0</accession>
<feature type="region of interest" description="Disordered" evidence="1">
    <location>
        <begin position="33"/>
        <end position="145"/>
    </location>
</feature>
<protein>
    <recommendedName>
        <fullName evidence="4">ATP-binding protein</fullName>
    </recommendedName>
</protein>
<name>A0ABT9YQF0_9STRE</name>
<proteinExistence type="predicted"/>
<feature type="compositionally biased region" description="Basic and acidic residues" evidence="1">
    <location>
        <begin position="59"/>
        <end position="72"/>
    </location>
</feature>
<keyword evidence="3" id="KW-1185">Reference proteome</keyword>
<dbReference type="RefSeq" id="WP_307121444.1">
    <property type="nucleotide sequence ID" value="NZ_JAUSTM010000006.1"/>
</dbReference>
<evidence type="ECO:0000256" key="1">
    <source>
        <dbReference type="SAM" id="MobiDB-lite"/>
    </source>
</evidence>
<evidence type="ECO:0008006" key="4">
    <source>
        <dbReference type="Google" id="ProtNLM"/>
    </source>
</evidence>
<feature type="compositionally biased region" description="Polar residues" evidence="1">
    <location>
        <begin position="91"/>
        <end position="103"/>
    </location>
</feature>
<sequence>MREQFPLIGDDELMVREQPVMNLYDDKDLISNIKGPYDEPSFSTDQENSFSYRESILTSKDHSRPGYERARGSSEGAPRSMRTSHPKPSQKQRESAFSYTQVARAQAREDLKRKRSAPYLNFDKPGFKSKELPQPKPTQRDLDKEQMFDLTRSANRLRQDSYILAELKPDVPEEIVEETPKVQKNTYDFLKTSQVYNYQGNTQKKKKKVAQELDLTRFE</sequence>
<evidence type="ECO:0000313" key="2">
    <source>
        <dbReference type="EMBL" id="MDQ0222226.1"/>
    </source>
</evidence>
<evidence type="ECO:0000313" key="3">
    <source>
        <dbReference type="Proteomes" id="UP001223079"/>
    </source>
</evidence>